<dbReference type="Proteomes" id="UP001231189">
    <property type="component" value="Unassembled WGS sequence"/>
</dbReference>
<organism evidence="2 3">
    <name type="scientific">Lolium multiflorum</name>
    <name type="common">Italian ryegrass</name>
    <name type="synonym">Lolium perenne subsp. multiflorum</name>
    <dbReference type="NCBI Taxonomy" id="4521"/>
    <lineage>
        <taxon>Eukaryota</taxon>
        <taxon>Viridiplantae</taxon>
        <taxon>Streptophyta</taxon>
        <taxon>Embryophyta</taxon>
        <taxon>Tracheophyta</taxon>
        <taxon>Spermatophyta</taxon>
        <taxon>Magnoliopsida</taxon>
        <taxon>Liliopsida</taxon>
        <taxon>Poales</taxon>
        <taxon>Poaceae</taxon>
        <taxon>BOP clade</taxon>
        <taxon>Pooideae</taxon>
        <taxon>Poodae</taxon>
        <taxon>Poeae</taxon>
        <taxon>Poeae Chloroplast Group 2 (Poeae type)</taxon>
        <taxon>Loliodinae</taxon>
        <taxon>Loliinae</taxon>
        <taxon>Lolium</taxon>
    </lineage>
</organism>
<feature type="domain" description="Nucleoplasmin-like" evidence="1">
    <location>
        <begin position="38"/>
        <end position="128"/>
    </location>
</feature>
<reference evidence="2" key="1">
    <citation type="submission" date="2023-07" db="EMBL/GenBank/DDBJ databases">
        <title>A chromosome-level genome assembly of Lolium multiflorum.</title>
        <authorList>
            <person name="Chen Y."/>
            <person name="Copetti D."/>
            <person name="Kolliker R."/>
            <person name="Studer B."/>
        </authorList>
    </citation>
    <scope>NUCLEOTIDE SEQUENCE</scope>
    <source>
        <strain evidence="2">02402/16</strain>
        <tissue evidence="2">Leaf</tissue>
    </source>
</reference>
<gene>
    <name evidence="2" type="ORF">QYE76_015652</name>
</gene>
<dbReference type="Pfam" id="PF17800">
    <property type="entry name" value="NPL"/>
    <property type="match status" value="1"/>
</dbReference>
<accession>A0AAD8U792</accession>
<evidence type="ECO:0000313" key="3">
    <source>
        <dbReference type="Proteomes" id="UP001231189"/>
    </source>
</evidence>
<evidence type="ECO:0000259" key="1">
    <source>
        <dbReference type="Pfam" id="PF17800"/>
    </source>
</evidence>
<protein>
    <recommendedName>
        <fullName evidence="1">Nucleoplasmin-like domain-containing protein</fullName>
    </recommendedName>
</protein>
<name>A0AAD8U792_LOLMU</name>
<evidence type="ECO:0000313" key="2">
    <source>
        <dbReference type="EMBL" id="KAK1698955.1"/>
    </source>
</evidence>
<proteinExistence type="predicted"/>
<dbReference type="AlphaFoldDB" id="A0AAD8U792"/>
<comment type="caution">
    <text evidence="2">The sequence shown here is derived from an EMBL/GenBank/DDBJ whole genome shotgun (WGS) entry which is preliminary data.</text>
</comment>
<dbReference type="InterPro" id="IPR041232">
    <property type="entry name" value="NPL"/>
</dbReference>
<sequence>MTILQSVRCLNTAELVPAVPLVTIVEHQRRDHMCGNTGIEVKPGQTVKCQPRAYFLLHISQAVLVESEAECEVGKRTLYVKVGSSGQQIAIGVLSADKFPQVQLDLRFEQNFELSHTCKTASVFFSGYEVYESRY</sequence>
<dbReference type="EMBL" id="JAUUTY010000001">
    <property type="protein sequence ID" value="KAK1698955.1"/>
    <property type="molecule type" value="Genomic_DNA"/>
</dbReference>
<keyword evidence="3" id="KW-1185">Reference proteome</keyword>
<dbReference type="Gene3D" id="2.60.120.340">
    <property type="entry name" value="Nucleoplasmin core domain"/>
    <property type="match status" value="1"/>
</dbReference>